<dbReference type="EMBL" id="JACGCM010002238">
    <property type="protein sequence ID" value="KAF6142854.1"/>
    <property type="molecule type" value="Genomic_DNA"/>
</dbReference>
<protein>
    <submittedName>
        <fullName evidence="2">Uncharacterized protein</fullName>
    </submittedName>
</protein>
<feature type="compositionally biased region" description="Basic and acidic residues" evidence="1">
    <location>
        <begin position="97"/>
        <end position="130"/>
    </location>
</feature>
<feature type="compositionally biased region" description="Basic residues" evidence="1">
    <location>
        <begin position="131"/>
        <end position="142"/>
    </location>
</feature>
<evidence type="ECO:0000256" key="1">
    <source>
        <dbReference type="SAM" id="MobiDB-lite"/>
    </source>
</evidence>
<name>A0A7J7LK07_9MAGN</name>
<evidence type="ECO:0000313" key="3">
    <source>
        <dbReference type="Proteomes" id="UP000541444"/>
    </source>
</evidence>
<proteinExistence type="predicted"/>
<accession>A0A7J7LK07</accession>
<dbReference type="AlphaFoldDB" id="A0A7J7LK07"/>
<feature type="compositionally biased region" description="Polar residues" evidence="1">
    <location>
        <begin position="86"/>
        <end position="96"/>
    </location>
</feature>
<reference evidence="2 3" key="1">
    <citation type="journal article" date="2020" name="IScience">
        <title>Genome Sequencing of the Endangered Kingdonia uniflora (Circaeasteraceae, Ranunculales) Reveals Potential Mechanisms of Evolutionary Specialization.</title>
        <authorList>
            <person name="Sun Y."/>
            <person name="Deng T."/>
            <person name="Zhang A."/>
            <person name="Moore M.J."/>
            <person name="Landis J.B."/>
            <person name="Lin N."/>
            <person name="Zhang H."/>
            <person name="Zhang X."/>
            <person name="Huang J."/>
            <person name="Zhang X."/>
            <person name="Sun H."/>
            <person name="Wang H."/>
        </authorList>
    </citation>
    <scope>NUCLEOTIDE SEQUENCE [LARGE SCALE GENOMIC DNA]</scope>
    <source>
        <strain evidence="2">TB1705</strain>
        <tissue evidence="2">Leaf</tissue>
    </source>
</reference>
<sequence>MLSVKNICIRDPNATEESTKATKVEMGISGKLHALVEYETVKEAEKAVATLNDENNWRSGLRVEPLLKRMGKYGLGKRSWKGNAPEKNNNGRTTDSSGDKKDAKSNDHTDEIPEQEEAAHSPSEKIERRGRNQGRSRGHKHQNMNGHGHGYVSSVLGSEGINRAPPPGPRMPDGTRGFAIGRGQPPLSNHT</sequence>
<dbReference type="OrthoDB" id="435402at2759"/>
<comment type="caution">
    <text evidence="2">The sequence shown here is derived from an EMBL/GenBank/DDBJ whole genome shotgun (WGS) entry which is preliminary data.</text>
</comment>
<organism evidence="2 3">
    <name type="scientific">Kingdonia uniflora</name>
    <dbReference type="NCBI Taxonomy" id="39325"/>
    <lineage>
        <taxon>Eukaryota</taxon>
        <taxon>Viridiplantae</taxon>
        <taxon>Streptophyta</taxon>
        <taxon>Embryophyta</taxon>
        <taxon>Tracheophyta</taxon>
        <taxon>Spermatophyta</taxon>
        <taxon>Magnoliopsida</taxon>
        <taxon>Ranunculales</taxon>
        <taxon>Circaeasteraceae</taxon>
        <taxon>Kingdonia</taxon>
    </lineage>
</organism>
<dbReference type="Proteomes" id="UP000541444">
    <property type="component" value="Unassembled WGS sequence"/>
</dbReference>
<feature type="region of interest" description="Disordered" evidence="1">
    <location>
        <begin position="75"/>
        <end position="191"/>
    </location>
</feature>
<keyword evidence="3" id="KW-1185">Reference proteome</keyword>
<gene>
    <name evidence="2" type="ORF">GIB67_002718</name>
</gene>
<evidence type="ECO:0000313" key="2">
    <source>
        <dbReference type="EMBL" id="KAF6142854.1"/>
    </source>
</evidence>